<evidence type="ECO:0000256" key="1">
    <source>
        <dbReference type="SAM" id="MobiDB-lite"/>
    </source>
</evidence>
<evidence type="ECO:0000259" key="2">
    <source>
        <dbReference type="PROSITE" id="PS00028"/>
    </source>
</evidence>
<keyword evidence="4" id="KW-1185">Reference proteome</keyword>
<dbReference type="STRING" id="307972.A0A2G8JUT6"/>
<evidence type="ECO:0000313" key="4">
    <source>
        <dbReference type="Proteomes" id="UP000230750"/>
    </source>
</evidence>
<dbReference type="InterPro" id="IPR013087">
    <property type="entry name" value="Znf_C2H2_type"/>
</dbReference>
<protein>
    <submittedName>
        <fullName evidence="3">Putative cyclic AMP-dependent transcription factor ATF-2 isoform X2</fullName>
    </submittedName>
</protein>
<feature type="compositionally biased region" description="Polar residues" evidence="1">
    <location>
        <begin position="119"/>
        <end position="130"/>
    </location>
</feature>
<comment type="caution">
    <text evidence="3">The sequence shown here is derived from an EMBL/GenBank/DDBJ whole genome shotgun (WGS) entry which is preliminary data.</text>
</comment>
<reference evidence="3 4" key="1">
    <citation type="journal article" date="2017" name="PLoS Biol.">
        <title>The sea cucumber genome provides insights into morphological evolution and visceral regeneration.</title>
        <authorList>
            <person name="Zhang X."/>
            <person name="Sun L."/>
            <person name="Yuan J."/>
            <person name="Sun Y."/>
            <person name="Gao Y."/>
            <person name="Zhang L."/>
            <person name="Li S."/>
            <person name="Dai H."/>
            <person name="Hamel J.F."/>
            <person name="Liu C."/>
            <person name="Yu Y."/>
            <person name="Liu S."/>
            <person name="Lin W."/>
            <person name="Guo K."/>
            <person name="Jin S."/>
            <person name="Xu P."/>
            <person name="Storey K.B."/>
            <person name="Huan P."/>
            <person name="Zhang T."/>
            <person name="Zhou Y."/>
            <person name="Zhang J."/>
            <person name="Lin C."/>
            <person name="Li X."/>
            <person name="Xing L."/>
            <person name="Huo D."/>
            <person name="Sun M."/>
            <person name="Wang L."/>
            <person name="Mercier A."/>
            <person name="Li F."/>
            <person name="Yang H."/>
            <person name="Xiang J."/>
        </authorList>
    </citation>
    <scope>NUCLEOTIDE SEQUENCE [LARGE SCALE GENOMIC DNA]</scope>
    <source>
        <strain evidence="3">Shaxun</strain>
        <tissue evidence="3">Muscle</tissue>
    </source>
</reference>
<dbReference type="EMBL" id="MRZV01001236">
    <property type="protein sequence ID" value="PIK39469.1"/>
    <property type="molecule type" value="Genomic_DNA"/>
</dbReference>
<sequence>MNNEDKPFPCTIGSCKQRFANADHLHVHCLKHEMSLKSLDTPVINDTTPTPTRFLKYENVSEDTLFTDLVHRPTPLIWSLSKPQSKGMSQDVSSSGNCLLETPESKPPDSDSGLDSEPSLETVTEQSVPTNELPEEITSTTGDPPASVVPQESITLPEVIKEVSQLVKGTVQVPETTVTDVASVPAAPKYEPALPPSVQSQVLSQLQQQPQIQQQSVIQGETKLQSQQVPVAKPQSTITAQTVAPVQAQAKYVFVISYHVQQ</sequence>
<accession>A0A2G8JUT6</accession>
<dbReference type="PROSITE" id="PS00028">
    <property type="entry name" value="ZINC_FINGER_C2H2_1"/>
    <property type="match status" value="1"/>
</dbReference>
<name>A0A2G8JUT6_STIJA</name>
<dbReference type="OrthoDB" id="295274at2759"/>
<feature type="domain" description="C2H2-type" evidence="2">
    <location>
        <begin position="10"/>
        <end position="32"/>
    </location>
</feature>
<evidence type="ECO:0000313" key="3">
    <source>
        <dbReference type="EMBL" id="PIK39469.1"/>
    </source>
</evidence>
<feature type="compositionally biased region" description="Polar residues" evidence="1">
    <location>
        <begin position="81"/>
        <end position="97"/>
    </location>
</feature>
<organism evidence="3 4">
    <name type="scientific">Stichopus japonicus</name>
    <name type="common">Sea cucumber</name>
    <dbReference type="NCBI Taxonomy" id="307972"/>
    <lineage>
        <taxon>Eukaryota</taxon>
        <taxon>Metazoa</taxon>
        <taxon>Echinodermata</taxon>
        <taxon>Eleutherozoa</taxon>
        <taxon>Echinozoa</taxon>
        <taxon>Holothuroidea</taxon>
        <taxon>Aspidochirotacea</taxon>
        <taxon>Aspidochirotida</taxon>
        <taxon>Stichopodidae</taxon>
        <taxon>Apostichopus</taxon>
    </lineage>
</organism>
<dbReference type="Proteomes" id="UP000230750">
    <property type="component" value="Unassembled WGS sequence"/>
</dbReference>
<gene>
    <name evidence="3" type="ORF">BSL78_23687</name>
</gene>
<dbReference type="AlphaFoldDB" id="A0A2G8JUT6"/>
<proteinExistence type="predicted"/>
<feature type="region of interest" description="Disordered" evidence="1">
    <location>
        <begin position="80"/>
        <end position="149"/>
    </location>
</feature>